<reference evidence="1" key="1">
    <citation type="submission" date="2023-11" db="EMBL/GenBank/DDBJ databases">
        <title>Gracilibacillus pellucida a moderately halophilic bacterium isolated from saline soil in Xinjiang province.</title>
        <authorList>
            <person name="Zhang Z."/>
            <person name="Tan F."/>
            <person name="Wang Y."/>
            <person name="Xia M."/>
        </authorList>
    </citation>
    <scope>NUCLEOTIDE SEQUENCE</scope>
    <source>
        <strain evidence="1">S3-1-1</strain>
    </source>
</reference>
<gene>
    <name evidence="1" type="ORF">SH601_14135</name>
</gene>
<dbReference type="EC" id="2.4.-.-" evidence="1"/>
<sequence length="367" mass="41849">MKKKIFFFLYSLSGGGAERTVINIMNNLDARKYEIILVLGTQENNDYEELLSENINVKILNCKKLRYCLFALRKQIIKEKPDLLFSTINSNNIMLLMAKILSFKRIPIIVREANNRTQSGKVTVLNKVSTYIFYNLVADKIIALSKGVKTDLIENFNVRKNKITVIYNPVENKKILKLSKEVVTDLSKEEGEQLIIAAGRLVEQKDYPTLIKAFHIVSQKVNARLIIMGKGELEDKLLNLCRKLEVEEKVDFIGFKKNPYKYMRIADVFVLSSKWEGFGHVLVESMATGTPVISTNCKSGPSEIIGDNKYGLLVPVKDSNVLADNLEKILMNENEKNKFSKLGKIRSAEFDAKIITEQYDNVFSQFL</sequence>
<organism evidence="1 2">
    <name type="scientific">Gracilibacillus pellucidus</name>
    <dbReference type="NCBI Taxonomy" id="3095368"/>
    <lineage>
        <taxon>Bacteria</taxon>
        <taxon>Bacillati</taxon>
        <taxon>Bacillota</taxon>
        <taxon>Bacilli</taxon>
        <taxon>Bacillales</taxon>
        <taxon>Bacillaceae</taxon>
        <taxon>Gracilibacillus</taxon>
    </lineage>
</organism>
<name>A0ACC6M8N1_9BACI</name>
<keyword evidence="1" id="KW-0808">Transferase</keyword>
<protein>
    <submittedName>
        <fullName evidence="1">Glycosyltransferase</fullName>
        <ecNumber evidence="1">2.4.-.-</ecNumber>
    </submittedName>
</protein>
<accession>A0ACC6M8N1</accession>
<keyword evidence="2" id="KW-1185">Reference proteome</keyword>
<proteinExistence type="predicted"/>
<comment type="caution">
    <text evidence="1">The sequence shown here is derived from an EMBL/GenBank/DDBJ whole genome shotgun (WGS) entry which is preliminary data.</text>
</comment>
<dbReference type="EMBL" id="JAWZSR010000009">
    <property type="protein sequence ID" value="MDX8047127.1"/>
    <property type="molecule type" value="Genomic_DNA"/>
</dbReference>
<evidence type="ECO:0000313" key="1">
    <source>
        <dbReference type="EMBL" id="MDX8047127.1"/>
    </source>
</evidence>
<dbReference type="Proteomes" id="UP001277972">
    <property type="component" value="Unassembled WGS sequence"/>
</dbReference>
<keyword evidence="1" id="KW-0328">Glycosyltransferase</keyword>
<evidence type="ECO:0000313" key="2">
    <source>
        <dbReference type="Proteomes" id="UP001277972"/>
    </source>
</evidence>